<feature type="compositionally biased region" description="Acidic residues" evidence="15">
    <location>
        <begin position="432"/>
        <end position="450"/>
    </location>
</feature>
<dbReference type="InterPro" id="IPR024079">
    <property type="entry name" value="MetalloPept_cat_dom_sf"/>
</dbReference>
<keyword evidence="11" id="KW-0378">Hydrolase</keyword>
<keyword evidence="19" id="KW-1185">Reference proteome</keyword>
<keyword evidence="8" id="KW-0165">Cleavage on pair of basic residues</keyword>
<dbReference type="EMBL" id="SRPR01000315">
    <property type="protein sequence ID" value="KAG5954662.1"/>
    <property type="molecule type" value="Genomic_DNA"/>
</dbReference>
<name>A0ABQ7P5E6_9HYPO</name>
<evidence type="ECO:0000256" key="16">
    <source>
        <dbReference type="SAM" id="SignalP"/>
    </source>
</evidence>
<evidence type="ECO:0000256" key="11">
    <source>
        <dbReference type="ARBA" id="ARBA00022801"/>
    </source>
</evidence>
<keyword evidence="7" id="KW-0645">Protease</keyword>
<feature type="chain" id="PRO_5046300177" description="deuterolysin" evidence="16">
    <location>
        <begin position="20"/>
        <end position="450"/>
    </location>
</feature>
<keyword evidence="14" id="KW-0865">Zymogen</keyword>
<evidence type="ECO:0000256" key="12">
    <source>
        <dbReference type="ARBA" id="ARBA00022833"/>
    </source>
</evidence>
<feature type="compositionally biased region" description="Low complexity" evidence="15">
    <location>
        <begin position="373"/>
        <end position="384"/>
    </location>
</feature>
<dbReference type="CDD" id="cd11008">
    <property type="entry name" value="M35_deuterolysin_like"/>
    <property type="match status" value="1"/>
</dbReference>
<evidence type="ECO:0000256" key="14">
    <source>
        <dbReference type="ARBA" id="ARBA00023145"/>
    </source>
</evidence>
<evidence type="ECO:0000256" key="8">
    <source>
        <dbReference type="ARBA" id="ARBA00022685"/>
    </source>
</evidence>
<proteinExistence type="inferred from homology"/>
<evidence type="ECO:0000256" key="13">
    <source>
        <dbReference type="ARBA" id="ARBA00023049"/>
    </source>
</evidence>
<dbReference type="Gene3D" id="3.40.390.10">
    <property type="entry name" value="Collagenase (Catalytic Domain)"/>
    <property type="match status" value="1"/>
</dbReference>
<evidence type="ECO:0000256" key="5">
    <source>
        <dbReference type="ARBA" id="ARBA00012431"/>
    </source>
</evidence>
<dbReference type="InterPro" id="IPR029463">
    <property type="entry name" value="Lys_MEP"/>
</dbReference>
<dbReference type="Proteomes" id="UP000742024">
    <property type="component" value="Unassembled WGS sequence"/>
</dbReference>
<organism evidence="18 19">
    <name type="scientific">Claviceps arundinis</name>
    <dbReference type="NCBI Taxonomy" id="1623583"/>
    <lineage>
        <taxon>Eukaryota</taxon>
        <taxon>Fungi</taxon>
        <taxon>Dikarya</taxon>
        <taxon>Ascomycota</taxon>
        <taxon>Pezizomycotina</taxon>
        <taxon>Sordariomycetes</taxon>
        <taxon>Hypocreomycetidae</taxon>
        <taxon>Hypocreales</taxon>
        <taxon>Clavicipitaceae</taxon>
        <taxon>Claviceps</taxon>
    </lineage>
</organism>
<feature type="region of interest" description="Disordered" evidence="15">
    <location>
        <begin position="244"/>
        <end position="384"/>
    </location>
</feature>
<dbReference type="PANTHER" id="PTHR37016">
    <property type="match status" value="1"/>
</dbReference>
<dbReference type="InterPro" id="IPR001384">
    <property type="entry name" value="Peptidase_M35"/>
</dbReference>
<protein>
    <recommendedName>
        <fullName evidence="5">deuterolysin</fullName>
        <ecNumber evidence="5">3.4.24.39</ecNumber>
    </recommendedName>
</protein>
<sequence>MKSHSFLSCGALLCNAAAAFFIPYVRSPSLVQGDASAIGPDGNPPSCLDGGNVTLYETSLPNKRSIDGSCGAKQTLVDQAYKDCATRARAGEKLARAKDSASSALLKGIFKDDSDKARTRIAEHFAQIAAECEKNGGGPTPVACGYCVKGVAGLTVIRTGRKNGDNPVTLCDVAIRQEPNGCDRQVLGDVLLHELSHSWGLTDDNAYGIQNIEGLSSEKSLNNADSYTHFARAAKLGCKVQDHRLVEGSPGDGNNNGDDGGDDAGGNNGQPKPSTSRGGGSGNKPTTSSKGPGGAPSSSPPSPPHPTSKPPGGRQGSSSGMPTSSSKGPGRGQTSSPSPRPTGKPPGGGQDGPDDEGEVDGPCSYQNTKAPHSVSTVTSTTVIRPRRSTVIVTVTNHPTSTVIVVVTKAREMRQTTTPTPSASAGQTTPDQTDPEESSEEPSEESSEEDG</sequence>
<comment type="similarity">
    <text evidence="4">Belongs to the peptidase M35 family.</text>
</comment>
<feature type="signal peptide" evidence="16">
    <location>
        <begin position="1"/>
        <end position="19"/>
    </location>
</feature>
<feature type="compositionally biased region" description="Pro residues" evidence="15">
    <location>
        <begin position="298"/>
        <end position="309"/>
    </location>
</feature>
<evidence type="ECO:0000313" key="19">
    <source>
        <dbReference type="Proteomes" id="UP000742024"/>
    </source>
</evidence>
<evidence type="ECO:0000259" key="17">
    <source>
        <dbReference type="Pfam" id="PF14521"/>
    </source>
</evidence>
<evidence type="ECO:0000256" key="4">
    <source>
        <dbReference type="ARBA" id="ARBA00010279"/>
    </source>
</evidence>
<accession>A0ABQ7P5E6</accession>
<reference evidence="18 19" key="1">
    <citation type="journal article" date="2020" name="bioRxiv">
        <title>Whole genome comparisons of ergot fungi reveals the divergence and evolution of species within the genus Claviceps are the result of varying mechanisms driving genome evolution and host range expansion.</title>
        <authorList>
            <person name="Wyka S.A."/>
            <person name="Mondo S.J."/>
            <person name="Liu M."/>
            <person name="Dettman J."/>
            <person name="Nalam V."/>
            <person name="Broders K.D."/>
        </authorList>
    </citation>
    <scope>NUCLEOTIDE SEQUENCE [LARGE SCALE GENOMIC DNA]</scope>
    <source>
        <strain evidence="18 19">LM583</strain>
    </source>
</reference>
<feature type="compositionally biased region" description="Low complexity" evidence="15">
    <location>
        <begin position="310"/>
        <end position="328"/>
    </location>
</feature>
<comment type="caution">
    <text evidence="18">The sequence shown here is derived from an EMBL/GenBank/DDBJ whole genome shotgun (WGS) entry which is preliminary data.</text>
</comment>
<comment type="catalytic activity">
    <reaction evidence="1">
        <text>Preferential cleavage of bonds with hydrophobic residues in P1'. Also 3-Asn-|-Gln-4 and 8-Gly-|-Ser-9 bonds in insulin B chain.</text>
        <dbReference type="EC" id="3.4.24.39"/>
    </reaction>
</comment>
<evidence type="ECO:0000256" key="10">
    <source>
        <dbReference type="ARBA" id="ARBA00022729"/>
    </source>
</evidence>
<dbReference type="InterPro" id="IPR050414">
    <property type="entry name" value="Fungal_M35_metalloproteases"/>
</dbReference>
<dbReference type="SUPFAM" id="SSF55486">
    <property type="entry name" value="Metalloproteases ('zincins'), catalytic domain"/>
    <property type="match status" value="1"/>
</dbReference>
<dbReference type="Pfam" id="PF14521">
    <property type="entry name" value="Aspzincin_M35"/>
    <property type="match status" value="1"/>
</dbReference>
<keyword evidence="10 16" id="KW-0732">Signal</keyword>
<evidence type="ECO:0000256" key="1">
    <source>
        <dbReference type="ARBA" id="ARBA00001187"/>
    </source>
</evidence>
<feature type="domain" description="Lysine-specific metallo-endopeptidase" evidence="17">
    <location>
        <begin position="97"/>
        <end position="231"/>
    </location>
</feature>
<evidence type="ECO:0000256" key="7">
    <source>
        <dbReference type="ARBA" id="ARBA00022670"/>
    </source>
</evidence>
<feature type="compositionally biased region" description="Polar residues" evidence="15">
    <location>
        <begin position="414"/>
        <end position="431"/>
    </location>
</feature>
<evidence type="ECO:0000256" key="2">
    <source>
        <dbReference type="ARBA" id="ARBA00001947"/>
    </source>
</evidence>
<comment type="subcellular location">
    <subcellularLocation>
        <location evidence="3">Secreted</location>
    </subcellularLocation>
</comment>
<dbReference type="EC" id="3.4.24.39" evidence="5"/>
<evidence type="ECO:0000256" key="3">
    <source>
        <dbReference type="ARBA" id="ARBA00004613"/>
    </source>
</evidence>
<keyword evidence="12" id="KW-0862">Zinc</keyword>
<dbReference type="PRINTS" id="PR00768">
    <property type="entry name" value="DEUTEROLYSIN"/>
</dbReference>
<gene>
    <name evidence="18" type="ORF">E4U57_004231</name>
</gene>
<dbReference type="PANTHER" id="PTHR37016:SF3">
    <property type="entry name" value="NEUTRAL PROTEASE 2-RELATED"/>
    <property type="match status" value="1"/>
</dbReference>
<feature type="region of interest" description="Disordered" evidence="15">
    <location>
        <begin position="410"/>
        <end position="450"/>
    </location>
</feature>
<keyword evidence="13" id="KW-0482">Metalloprotease</keyword>
<keyword evidence="9" id="KW-0479">Metal-binding</keyword>
<keyword evidence="6" id="KW-0964">Secreted</keyword>
<evidence type="ECO:0000313" key="18">
    <source>
        <dbReference type="EMBL" id="KAG5954662.1"/>
    </source>
</evidence>
<evidence type="ECO:0000256" key="6">
    <source>
        <dbReference type="ARBA" id="ARBA00022525"/>
    </source>
</evidence>
<evidence type="ECO:0000256" key="15">
    <source>
        <dbReference type="SAM" id="MobiDB-lite"/>
    </source>
</evidence>
<evidence type="ECO:0000256" key="9">
    <source>
        <dbReference type="ARBA" id="ARBA00022723"/>
    </source>
</evidence>
<comment type="cofactor">
    <cofactor evidence="2">
        <name>Zn(2+)</name>
        <dbReference type="ChEBI" id="CHEBI:29105"/>
    </cofactor>
</comment>